<evidence type="ECO:0000259" key="3">
    <source>
        <dbReference type="Pfam" id="PF02517"/>
    </source>
</evidence>
<sequence length="413" mass="45277">MPRNSSDRTSQVPSTSQLGEQRSFPSRRALRAQNPAPTAKDAPVPSRKQPQPATKEQLRAAAQAEKAKAQAARARREAERTKWEQKKAEHAARLAAGEASELEESPLTPTELYLKLGRNAKIGFGVSVAPAQIEATPIQVVHPNDEPPADTADMPVVQTKTKPHSWHRTPNSDGTKSTGWIIFDWIGAALGLVVMILLSSAIASSAMLVPILMGRSTWSPLKVGAILGAIVIVTILWLLWLIWLNRRRAPLGSIRALKGRPFLFNLGMVMMILAVNMLGGALLQHFYGDAQTSNNQTIINSFTAAPKFWLVAISIQLALIAPASEELVMRAYYSRYLAGKYQKHPLAYILNGVIFAIPHMPNTVIAGLIYFSMGVILYTVYQRRGNIWDSIMVHALNNALAVVGLWSLLGVFI</sequence>
<reference evidence="4 5" key="1">
    <citation type="submission" date="2016-11" db="EMBL/GenBank/DDBJ databases">
        <title>Actinomyces gypaetusis sp. nov. isolated from the vulture Gypaetus barbatus in Qinghai Tibet Plateau China.</title>
        <authorList>
            <person name="Meng X."/>
        </authorList>
    </citation>
    <scope>NUCLEOTIDE SEQUENCE [LARGE SCALE GENOMIC DNA]</scope>
    <source>
        <strain evidence="4 5">VUL4_2</strain>
    </source>
</reference>
<feature type="transmembrane region" description="Helical" evidence="2">
    <location>
        <begin position="185"/>
        <end position="211"/>
    </location>
</feature>
<dbReference type="Proteomes" id="UP000186785">
    <property type="component" value="Unassembled WGS sequence"/>
</dbReference>
<evidence type="ECO:0000256" key="1">
    <source>
        <dbReference type="SAM" id="MobiDB-lite"/>
    </source>
</evidence>
<dbReference type="OrthoDB" id="158986at2"/>
<keyword evidence="2" id="KW-0812">Transmembrane</keyword>
<keyword evidence="2" id="KW-0472">Membrane</keyword>
<evidence type="ECO:0000313" key="5">
    <source>
        <dbReference type="Proteomes" id="UP000186785"/>
    </source>
</evidence>
<dbReference type="RefSeq" id="WP_073709202.1">
    <property type="nucleotide sequence ID" value="NZ_MQSV01000003.1"/>
</dbReference>
<feature type="domain" description="CAAX prenyl protease 2/Lysostaphin resistance protein A-like" evidence="3">
    <location>
        <begin position="309"/>
        <end position="400"/>
    </location>
</feature>
<feature type="region of interest" description="Disordered" evidence="1">
    <location>
        <begin position="1"/>
        <end position="105"/>
    </location>
</feature>
<dbReference type="Pfam" id="PF02517">
    <property type="entry name" value="Rce1-like"/>
    <property type="match status" value="1"/>
</dbReference>
<dbReference type="InterPro" id="IPR003675">
    <property type="entry name" value="Rce1/LyrA-like_dom"/>
</dbReference>
<proteinExistence type="predicted"/>
<accession>A0A1Q5PLB1</accession>
<dbReference type="InterPro" id="IPR052710">
    <property type="entry name" value="CAAX_protease"/>
</dbReference>
<feature type="compositionally biased region" description="Low complexity" evidence="1">
    <location>
        <begin position="59"/>
        <end position="72"/>
    </location>
</feature>
<protein>
    <recommendedName>
        <fullName evidence="3">CAAX prenyl protease 2/Lysostaphin resistance protein A-like domain-containing protein</fullName>
    </recommendedName>
</protein>
<feature type="compositionally biased region" description="Low complexity" evidence="1">
    <location>
        <begin position="93"/>
        <end position="105"/>
    </location>
</feature>
<comment type="caution">
    <text evidence="4">The sequence shown here is derived from an EMBL/GenBank/DDBJ whole genome shotgun (WGS) entry which is preliminary data.</text>
</comment>
<dbReference type="PANTHER" id="PTHR36435:SF1">
    <property type="entry name" value="CAAX AMINO TERMINAL PROTEASE FAMILY PROTEIN"/>
    <property type="match status" value="1"/>
</dbReference>
<dbReference type="STRING" id="1921764.BSR28_06735"/>
<feature type="transmembrane region" description="Helical" evidence="2">
    <location>
        <begin position="391"/>
        <end position="412"/>
    </location>
</feature>
<feature type="transmembrane region" description="Helical" evidence="2">
    <location>
        <begin position="345"/>
        <end position="371"/>
    </location>
</feature>
<organism evidence="4 5">
    <name type="scientific">Boudabousia liubingyangii</name>
    <dbReference type="NCBI Taxonomy" id="1921764"/>
    <lineage>
        <taxon>Bacteria</taxon>
        <taxon>Bacillati</taxon>
        <taxon>Actinomycetota</taxon>
        <taxon>Actinomycetes</taxon>
        <taxon>Actinomycetales</taxon>
        <taxon>Actinomycetaceae</taxon>
        <taxon>Boudabousia</taxon>
    </lineage>
</organism>
<feature type="transmembrane region" description="Helical" evidence="2">
    <location>
        <begin position="307"/>
        <end position="324"/>
    </location>
</feature>
<evidence type="ECO:0000313" key="4">
    <source>
        <dbReference type="EMBL" id="OKL47842.1"/>
    </source>
</evidence>
<evidence type="ECO:0000256" key="2">
    <source>
        <dbReference type="SAM" id="Phobius"/>
    </source>
</evidence>
<dbReference type="GO" id="GO:0080120">
    <property type="term" value="P:CAAX-box protein maturation"/>
    <property type="evidence" value="ECO:0007669"/>
    <property type="project" value="UniProtKB-ARBA"/>
</dbReference>
<dbReference type="GO" id="GO:0004175">
    <property type="term" value="F:endopeptidase activity"/>
    <property type="evidence" value="ECO:0007669"/>
    <property type="project" value="UniProtKB-ARBA"/>
</dbReference>
<feature type="transmembrane region" description="Helical" evidence="2">
    <location>
        <begin position="223"/>
        <end position="243"/>
    </location>
</feature>
<dbReference type="EMBL" id="MQSV01000003">
    <property type="protein sequence ID" value="OKL47842.1"/>
    <property type="molecule type" value="Genomic_DNA"/>
</dbReference>
<feature type="transmembrane region" description="Helical" evidence="2">
    <location>
        <begin position="263"/>
        <end position="287"/>
    </location>
</feature>
<feature type="compositionally biased region" description="Polar residues" evidence="1">
    <location>
        <begin position="7"/>
        <end position="24"/>
    </location>
</feature>
<dbReference type="PANTHER" id="PTHR36435">
    <property type="entry name" value="SLR1288 PROTEIN"/>
    <property type="match status" value="1"/>
</dbReference>
<feature type="compositionally biased region" description="Basic and acidic residues" evidence="1">
    <location>
        <begin position="74"/>
        <end position="92"/>
    </location>
</feature>
<name>A0A1Q5PLB1_9ACTO</name>
<keyword evidence="2" id="KW-1133">Transmembrane helix</keyword>
<keyword evidence="5" id="KW-1185">Reference proteome</keyword>
<gene>
    <name evidence="4" type="ORF">BSR29_04945</name>
</gene>
<dbReference type="AlphaFoldDB" id="A0A1Q5PLB1"/>